<feature type="coiled-coil region" evidence="1">
    <location>
        <begin position="70"/>
        <end position="104"/>
    </location>
</feature>
<keyword evidence="1" id="KW-0175">Coiled coil</keyword>
<protein>
    <submittedName>
        <fullName evidence="4">Uncharacterized protein</fullName>
    </submittedName>
</protein>
<dbReference type="RefSeq" id="WP_285575512.1">
    <property type="nucleotide sequence ID" value="NZ_BSDE01000004.1"/>
</dbReference>
<dbReference type="Proteomes" id="UP001165069">
    <property type="component" value="Unassembled WGS sequence"/>
</dbReference>
<evidence type="ECO:0000313" key="5">
    <source>
        <dbReference type="Proteomes" id="UP001165069"/>
    </source>
</evidence>
<dbReference type="EMBL" id="BSDE01000004">
    <property type="protein sequence ID" value="GLH73865.1"/>
    <property type="molecule type" value="Genomic_DNA"/>
</dbReference>
<sequence length="163" mass="17540">MKARWPALTLFAATAVLVAPAQETKVDKTKVKVSPLTQDTSGRPAPIQVTPPPPTGGTGARPARLVQPQLDDLETRMAALEALVEKQKAQVATLSSQVAVLQQDNNKLWAKNIALELIAKEYTTHQHNPGTLFGQTMQGNFHMVFVTDPNSLNARTSGPLPGK</sequence>
<evidence type="ECO:0000313" key="4">
    <source>
        <dbReference type="EMBL" id="GLH73865.1"/>
    </source>
</evidence>
<evidence type="ECO:0000256" key="3">
    <source>
        <dbReference type="SAM" id="SignalP"/>
    </source>
</evidence>
<proteinExistence type="predicted"/>
<accession>A0ABQ5QI73</accession>
<evidence type="ECO:0000256" key="1">
    <source>
        <dbReference type="SAM" id="Coils"/>
    </source>
</evidence>
<comment type="caution">
    <text evidence="4">The sequence shown here is derived from an EMBL/GenBank/DDBJ whole genome shotgun (WGS) entry which is preliminary data.</text>
</comment>
<reference evidence="4 5" key="1">
    <citation type="journal article" date="2023" name="Antonie Van Leeuwenhoek">
        <title>Mesoterricola silvestris gen. nov., sp. nov., Mesoterricola sediminis sp. nov., Geothrix oryzae sp. nov., Geothrix edaphica sp. nov., Geothrix rubra sp. nov., and Geothrix limicola sp. nov., six novel members of Acidobacteriota isolated from soils.</title>
        <authorList>
            <person name="Itoh H."/>
            <person name="Sugisawa Y."/>
            <person name="Mise K."/>
            <person name="Xu Z."/>
            <person name="Kuniyasu M."/>
            <person name="Ushijima N."/>
            <person name="Kawano K."/>
            <person name="Kobayashi E."/>
            <person name="Shiratori Y."/>
            <person name="Masuda Y."/>
            <person name="Senoo K."/>
        </authorList>
    </citation>
    <scope>NUCLEOTIDE SEQUENCE [LARGE SCALE GENOMIC DNA]</scope>
    <source>
        <strain evidence="4 5">Red804</strain>
    </source>
</reference>
<feature type="signal peptide" evidence="3">
    <location>
        <begin position="1"/>
        <end position="21"/>
    </location>
</feature>
<feature type="chain" id="PRO_5046889455" evidence="3">
    <location>
        <begin position="22"/>
        <end position="163"/>
    </location>
</feature>
<name>A0ABQ5QI73_9BACT</name>
<keyword evidence="5" id="KW-1185">Reference proteome</keyword>
<feature type="region of interest" description="Disordered" evidence="2">
    <location>
        <begin position="30"/>
        <end position="62"/>
    </location>
</feature>
<organism evidence="4 5">
    <name type="scientific">Geothrix limicola</name>
    <dbReference type="NCBI Taxonomy" id="2927978"/>
    <lineage>
        <taxon>Bacteria</taxon>
        <taxon>Pseudomonadati</taxon>
        <taxon>Acidobacteriota</taxon>
        <taxon>Holophagae</taxon>
        <taxon>Holophagales</taxon>
        <taxon>Holophagaceae</taxon>
        <taxon>Geothrix</taxon>
    </lineage>
</organism>
<evidence type="ECO:0000256" key="2">
    <source>
        <dbReference type="SAM" id="MobiDB-lite"/>
    </source>
</evidence>
<keyword evidence="3" id="KW-0732">Signal</keyword>
<gene>
    <name evidence="4" type="ORF">GETHLI_23670</name>
</gene>